<dbReference type="PANTHER" id="PTHR43575">
    <property type="entry name" value="PROTEIN ABCI7, CHLOROPLASTIC"/>
    <property type="match status" value="1"/>
</dbReference>
<evidence type="ECO:0000259" key="2">
    <source>
        <dbReference type="Pfam" id="PF01458"/>
    </source>
</evidence>
<dbReference type="GO" id="GO:0016226">
    <property type="term" value="P:iron-sulfur cluster assembly"/>
    <property type="evidence" value="ECO:0007669"/>
    <property type="project" value="InterPro"/>
</dbReference>
<sequence>MEPSIEKKLTELFLSNAELLDEGQSPLLTRPRRAALEALNLLGIPPKGPGNGDRYHYTDLRGVFGEEWEHYFTPSHPGVAPDDLPGQMHRMKFLNGFCCDARHLTRLADGVVFGSLAAAAREYPGLVGKYYNTLPHGHGSAVAELTAAFVQDGAFVYVPRGIRVELPFAVECGLYGDGEAVASFGRNLFIFEEGSQARLVIDYRTLSGERNLACRTREIFVGSGARVEMVESCRLNERSSLISASYARQQGDSVLHGVSVGLSAGLMRNEQTVLLEGRGAENHTNGLTIAGEQEHLDFATDIEHIASDCTSYQLFKGLAADGGTSVFSGRIYVAQDAQRTQAFQQNNNLLLSDDAHVYAKPQLEIYADNVKCSHGATVGQLDPEAIYYMRQRGIGLEDARRLQMYGFVLDVLGESRVQEMNELFDREIASKIEGL</sequence>
<dbReference type="OrthoDB" id="9768262at2"/>
<dbReference type="Proteomes" id="UP000006008">
    <property type="component" value="Unassembled WGS sequence"/>
</dbReference>
<reference evidence="4 5" key="1">
    <citation type="submission" date="2011-08" db="EMBL/GenBank/DDBJ databases">
        <title>The Genome Sequence of Alistipes indistinctus YIT 12060.</title>
        <authorList>
            <consortium name="The Broad Institute Genome Sequencing Platform"/>
            <person name="Earl A."/>
            <person name="Ward D."/>
            <person name="Feldgarden M."/>
            <person name="Gevers D."/>
            <person name="Morotomi M."/>
            <person name="Young S.K."/>
            <person name="Zeng Q."/>
            <person name="Gargeya S."/>
            <person name="Fitzgerald M."/>
            <person name="Haas B."/>
            <person name="Abouelleil A."/>
            <person name="Alvarado L."/>
            <person name="Arachchi H.M."/>
            <person name="Berlin A."/>
            <person name="Brown A."/>
            <person name="Chapman S.B."/>
            <person name="Chen Z."/>
            <person name="Dunbar C."/>
            <person name="Freedman E."/>
            <person name="Gearin G."/>
            <person name="Gellesch M."/>
            <person name="Goldberg J."/>
            <person name="Griggs A."/>
            <person name="Gujja S."/>
            <person name="Heiman D."/>
            <person name="Howarth C."/>
            <person name="Larson L."/>
            <person name="Lui A."/>
            <person name="MacDonald P.J.P."/>
            <person name="Montmayeur A."/>
            <person name="Murphy C."/>
            <person name="Neiman D."/>
            <person name="Pearson M."/>
            <person name="Priest M."/>
            <person name="Roberts A."/>
            <person name="Saif S."/>
            <person name="Shea T."/>
            <person name="Shenoy N."/>
            <person name="Sisk P."/>
            <person name="Stolte C."/>
            <person name="Sykes S."/>
            <person name="Wortman J."/>
            <person name="Nusbaum C."/>
            <person name="Birren B."/>
        </authorList>
    </citation>
    <scope>NUCLEOTIDE SEQUENCE [LARGE SCALE GENOMIC DNA]</scope>
    <source>
        <strain evidence="4 5">YIT 12060</strain>
    </source>
</reference>
<dbReference type="InterPro" id="IPR011542">
    <property type="entry name" value="SUF_FeS_clus_asmbl_SufD"/>
</dbReference>
<dbReference type="STRING" id="742725.HMPREF9450_00494"/>
<dbReference type="PANTHER" id="PTHR43575:SF1">
    <property type="entry name" value="PROTEIN ABCI7, CHLOROPLASTIC"/>
    <property type="match status" value="1"/>
</dbReference>
<dbReference type="PATRIC" id="fig|742725.3.peg.540"/>
<protein>
    <recommendedName>
        <fullName evidence="6">FeS assembly protein SufD</fullName>
    </recommendedName>
</protein>
<dbReference type="GeneID" id="92816913"/>
<comment type="similarity">
    <text evidence="1">Belongs to the iron-sulfur cluster assembly SufBD family.</text>
</comment>
<organism evidence="4 5">
    <name type="scientific">Alistipes indistinctus YIT 12060</name>
    <dbReference type="NCBI Taxonomy" id="742725"/>
    <lineage>
        <taxon>Bacteria</taxon>
        <taxon>Pseudomonadati</taxon>
        <taxon>Bacteroidota</taxon>
        <taxon>Bacteroidia</taxon>
        <taxon>Bacteroidales</taxon>
        <taxon>Rikenellaceae</taxon>
        <taxon>Alistipes</taxon>
    </lineage>
</organism>
<name>G5H6D4_9BACT</name>
<dbReference type="InterPro" id="IPR045595">
    <property type="entry name" value="SufBD_N"/>
</dbReference>
<dbReference type="SUPFAM" id="SSF101960">
    <property type="entry name" value="Stabilizer of iron transporter SufD"/>
    <property type="match status" value="1"/>
</dbReference>
<feature type="domain" description="SUF system FeS cluster assembly SufBD core" evidence="2">
    <location>
        <begin position="178"/>
        <end position="407"/>
    </location>
</feature>
<dbReference type="AlphaFoldDB" id="G5H6D4"/>
<evidence type="ECO:0000313" key="4">
    <source>
        <dbReference type="EMBL" id="EHB93228.1"/>
    </source>
</evidence>
<feature type="domain" description="SUF system FeS cluster assembly SufBD N-terminal" evidence="3">
    <location>
        <begin position="4"/>
        <end position="167"/>
    </location>
</feature>
<evidence type="ECO:0000259" key="3">
    <source>
        <dbReference type="Pfam" id="PF19295"/>
    </source>
</evidence>
<evidence type="ECO:0000313" key="5">
    <source>
        <dbReference type="Proteomes" id="UP000006008"/>
    </source>
</evidence>
<dbReference type="HOGENOM" id="CLU_026231_5_2_10"/>
<proteinExistence type="inferred from homology"/>
<dbReference type="eggNOG" id="COG0719">
    <property type="taxonomic scope" value="Bacteria"/>
</dbReference>
<dbReference type="RefSeq" id="WP_009133300.1">
    <property type="nucleotide sequence ID" value="NZ_CP102250.1"/>
</dbReference>
<dbReference type="Pfam" id="PF19295">
    <property type="entry name" value="SufBD_N"/>
    <property type="match status" value="1"/>
</dbReference>
<dbReference type="EMBL" id="ADLD01000004">
    <property type="protein sequence ID" value="EHB93228.1"/>
    <property type="molecule type" value="Genomic_DNA"/>
</dbReference>
<dbReference type="NCBIfam" id="TIGR01981">
    <property type="entry name" value="sufD"/>
    <property type="match status" value="1"/>
</dbReference>
<comment type="caution">
    <text evidence="4">The sequence shown here is derived from an EMBL/GenBank/DDBJ whole genome shotgun (WGS) entry which is preliminary data.</text>
</comment>
<dbReference type="InterPro" id="IPR000825">
    <property type="entry name" value="SUF_FeS_clus_asmbl_SufBD_core"/>
</dbReference>
<accession>G5H6D4</accession>
<dbReference type="InterPro" id="IPR037284">
    <property type="entry name" value="SUF_FeS_clus_asmbl_SufBD_sf"/>
</dbReference>
<dbReference type="Pfam" id="PF01458">
    <property type="entry name" value="SUFBD_core"/>
    <property type="match status" value="1"/>
</dbReference>
<evidence type="ECO:0008006" key="6">
    <source>
        <dbReference type="Google" id="ProtNLM"/>
    </source>
</evidence>
<gene>
    <name evidence="4" type="ORF">HMPREF9450_00494</name>
</gene>
<keyword evidence="5" id="KW-1185">Reference proteome</keyword>
<dbReference type="InterPro" id="IPR055346">
    <property type="entry name" value="Fe-S_cluster_assembly_SufBD"/>
</dbReference>
<evidence type="ECO:0000256" key="1">
    <source>
        <dbReference type="ARBA" id="ARBA00043967"/>
    </source>
</evidence>